<name>A0A0T9RDM5_9GAMM</name>
<evidence type="ECO:0000313" key="4">
    <source>
        <dbReference type="Proteomes" id="UP000045840"/>
    </source>
</evidence>
<dbReference type="AlphaFoldDB" id="A0A0T9RDM5"/>
<dbReference type="Pfam" id="PF11140">
    <property type="entry name" value="DUF2913"/>
    <property type="match status" value="1"/>
</dbReference>
<dbReference type="Proteomes" id="UP000044625">
    <property type="component" value="Unassembled WGS sequence"/>
</dbReference>
<proteinExistence type="predicted"/>
<organism evidence="1 4">
    <name type="scientific">Yersinia pekkanenii</name>
    <dbReference type="NCBI Taxonomy" id="1288385"/>
    <lineage>
        <taxon>Bacteria</taxon>
        <taxon>Pseudomonadati</taxon>
        <taxon>Pseudomonadota</taxon>
        <taxon>Gammaproteobacteria</taxon>
        <taxon>Enterobacterales</taxon>
        <taxon>Yersiniaceae</taxon>
        <taxon>Yersinia</taxon>
    </lineage>
</organism>
<gene>
    <name evidence="1" type="ORF">ERS008529_04403</name>
    <name evidence="2" type="ORF">ERS137968_04471</name>
</gene>
<dbReference type="InterPro" id="IPR021316">
    <property type="entry name" value="DUF2913"/>
</dbReference>
<evidence type="ECO:0000313" key="1">
    <source>
        <dbReference type="EMBL" id="CNI57716.1"/>
    </source>
</evidence>
<accession>A0A0T9RDM5</accession>
<dbReference type="Proteomes" id="UP000045840">
    <property type="component" value="Unassembled WGS sequence"/>
</dbReference>
<evidence type="ECO:0000313" key="2">
    <source>
        <dbReference type="EMBL" id="CRY69321.1"/>
    </source>
</evidence>
<dbReference type="EMBL" id="CQAZ01000070">
    <property type="protein sequence ID" value="CNI57716.1"/>
    <property type="molecule type" value="Genomic_DNA"/>
</dbReference>
<dbReference type="STRING" id="1288385.ERS137968_04471"/>
<dbReference type="EMBL" id="CWJL01000043">
    <property type="protein sequence ID" value="CRY69321.1"/>
    <property type="molecule type" value="Genomic_DNA"/>
</dbReference>
<evidence type="ECO:0000313" key="3">
    <source>
        <dbReference type="Proteomes" id="UP000044625"/>
    </source>
</evidence>
<reference evidence="4" key="1">
    <citation type="submission" date="2015-03" db="EMBL/GenBank/DDBJ databases">
        <authorList>
            <consortium name="Pathogen Informatics"/>
        </authorList>
    </citation>
    <scope>NUCLEOTIDE SEQUENCE [LARGE SCALE GENOMIC DNA]</scope>
    <source>
        <strain evidence="4">A125KOH2</strain>
    </source>
</reference>
<dbReference type="OrthoDB" id="6590152at2"/>
<sequence length="212" mass="23894">MLDNIEPDSPENTTSALSHLAFCALVALGIARQDGMARTPYADNLFLIRWLATAQKQKRFPKSVAIDITWLLERGRKHGAAGKLCQHLEYLWRSCSSNLADQSDLFRLTYATETLKDQGWDNYVMESREWKSGTILTPRLDNGFYVEKSVLNAAFTPDGRHLHPVPFRIIGDTMTFIQVMAEYSLHARVINSALDHHTVVLEPVAHSSLPSL</sequence>
<reference evidence="1" key="2">
    <citation type="submission" date="2015-03" db="EMBL/GenBank/DDBJ databases">
        <authorList>
            <person name="Murphy D."/>
        </authorList>
    </citation>
    <scope>NUCLEOTIDE SEQUENCE [LARGE SCALE GENOMIC DNA]</scope>
    <source>
        <strain evidence="1">A125KOH2</strain>
    </source>
</reference>
<protein>
    <submittedName>
        <fullName evidence="1">Protein of uncharacterized function (DUF2913)</fullName>
    </submittedName>
</protein>
<keyword evidence="3" id="KW-1185">Reference proteome</keyword>
<reference evidence="2 3" key="3">
    <citation type="submission" date="2015-03" db="EMBL/GenBank/DDBJ databases">
        <authorList>
            <consortium name="Pathogen Informatics"/>
            <person name="Murphy D."/>
        </authorList>
    </citation>
    <scope>NUCLEOTIDE SEQUENCE [LARGE SCALE GENOMIC DNA]</scope>
    <source>
        <strain evidence="2">Type strain: CIP110230</strain>
        <strain evidence="3">type strain: CIP110230</strain>
    </source>
</reference>
<dbReference type="RefSeq" id="WP_050692017.1">
    <property type="nucleotide sequence ID" value="NZ_CAWMMU010000043.1"/>
</dbReference>